<dbReference type="PANTHER" id="PTHR23417">
    <property type="entry name" value="3-DEOXY-D-MANNO-OCTULOSONIC-ACID TRANSFERASE/TRNA GUANINE-N 7 - -METHYLTRANSFERASE"/>
    <property type="match status" value="1"/>
</dbReference>
<keyword evidence="3 7" id="KW-0489">Methyltransferase</keyword>
<feature type="binding site" evidence="7">
    <location>
        <position position="123"/>
    </location>
    <ligand>
        <name>S-adenosyl-L-methionine</name>
        <dbReference type="ChEBI" id="CHEBI:59789"/>
    </ligand>
</feature>
<dbReference type="HAMAP" id="MF_01057">
    <property type="entry name" value="tRNA_methyltr_TrmB"/>
    <property type="match status" value="1"/>
</dbReference>
<dbReference type="AlphaFoldDB" id="A0A7T4EGL9"/>
<dbReference type="CDD" id="cd02440">
    <property type="entry name" value="AdoMet_MTases"/>
    <property type="match status" value="1"/>
</dbReference>
<dbReference type="EC" id="2.1.1.33" evidence="7"/>
<gene>
    <name evidence="7 8" type="primary">trmB</name>
    <name evidence="8" type="ORF">I6I10_03640</name>
</gene>
<dbReference type="Proteomes" id="UP000596145">
    <property type="component" value="Chromosome"/>
</dbReference>
<name>A0A7T4EGL9_9CORY</name>
<evidence type="ECO:0000256" key="6">
    <source>
        <dbReference type="ARBA" id="ARBA00022694"/>
    </source>
</evidence>
<evidence type="ECO:0000256" key="4">
    <source>
        <dbReference type="ARBA" id="ARBA00022679"/>
    </source>
</evidence>
<comment type="similarity">
    <text evidence="7">Belongs to the class I-like SAM-binding methyltransferase superfamily. TrmB family.</text>
</comment>
<comment type="pathway">
    <text evidence="7">tRNA modification; N(7)-methylguanine-tRNA biosynthesis.</text>
</comment>
<keyword evidence="6 7" id="KW-0819">tRNA processing</keyword>
<feature type="binding site" evidence="7">
    <location>
        <begin position="220"/>
        <end position="223"/>
    </location>
    <ligand>
        <name>substrate</name>
    </ligand>
</feature>
<dbReference type="RefSeq" id="WP_198481463.1">
    <property type="nucleotide sequence ID" value="NZ_CP066007.1"/>
</dbReference>
<feature type="binding site" evidence="7">
    <location>
        <position position="71"/>
    </location>
    <ligand>
        <name>S-adenosyl-L-methionine</name>
        <dbReference type="ChEBI" id="CHEBI:59789"/>
    </ligand>
</feature>
<dbReference type="PROSITE" id="PS51625">
    <property type="entry name" value="SAM_MT_TRMB"/>
    <property type="match status" value="1"/>
</dbReference>
<dbReference type="SUPFAM" id="SSF53335">
    <property type="entry name" value="S-adenosyl-L-methionine-dependent methyltransferases"/>
    <property type="match status" value="1"/>
</dbReference>
<sequence>MTDFDRKMQSTFDDGLDYPRLGSVSFRRGTLTDNQAATWETHWPTYGRELADEEIDIEEWFGRKNHPTILEIGSGTGTSTAAMAPLEPSYNIIAVEIYKPGLAKLLGAIVREDIPNIRMVRGDGVEVLNRMIPDGALAGVRIFFPDPWPKARHHKRRIIQSGTLRLLADKLRPGGVLHVATDHADYAAWISELTNVEPSLEFMGWPWEDAPILTDRQVITKFEGKGLRQEHTITEFLWRKRS</sequence>
<dbReference type="GO" id="GO:0008176">
    <property type="term" value="F:tRNA (guanine(46)-N7)-methyltransferase activity"/>
    <property type="evidence" value="ECO:0007669"/>
    <property type="project" value="UniProtKB-UniRule"/>
</dbReference>
<feature type="binding site" evidence="7">
    <location>
        <position position="150"/>
    </location>
    <ligand>
        <name>substrate</name>
    </ligand>
</feature>
<dbReference type="GeneID" id="92761186"/>
<dbReference type="InterPro" id="IPR003358">
    <property type="entry name" value="tRNA_(Gua-N-7)_MeTrfase_Trmb"/>
</dbReference>
<evidence type="ECO:0000256" key="5">
    <source>
        <dbReference type="ARBA" id="ARBA00022691"/>
    </source>
</evidence>
<dbReference type="NCBIfam" id="TIGR00091">
    <property type="entry name" value="tRNA (guanosine(46)-N7)-methyltransferase TrmB"/>
    <property type="match status" value="1"/>
</dbReference>
<keyword evidence="4 7" id="KW-0808">Transferase</keyword>
<accession>A0A7T4EGL9</accession>
<dbReference type="PANTHER" id="PTHR23417:SF14">
    <property type="entry name" value="PENTACOTRIPEPTIDE-REPEAT REGION OF PRORP DOMAIN-CONTAINING PROTEIN"/>
    <property type="match status" value="1"/>
</dbReference>
<evidence type="ECO:0000256" key="2">
    <source>
        <dbReference type="ARBA" id="ARBA00003015"/>
    </source>
</evidence>
<feature type="binding site" evidence="7">
    <location>
        <position position="182"/>
    </location>
    <ligand>
        <name>substrate</name>
    </ligand>
</feature>
<evidence type="ECO:0000256" key="3">
    <source>
        <dbReference type="ARBA" id="ARBA00022603"/>
    </source>
</evidence>
<proteinExistence type="inferred from homology"/>
<comment type="catalytic activity">
    <reaction evidence="1 7">
        <text>guanosine(46) in tRNA + S-adenosyl-L-methionine = N(7)-methylguanosine(46) in tRNA + S-adenosyl-L-homocysteine</text>
        <dbReference type="Rhea" id="RHEA:42708"/>
        <dbReference type="Rhea" id="RHEA-COMP:10188"/>
        <dbReference type="Rhea" id="RHEA-COMP:10189"/>
        <dbReference type="ChEBI" id="CHEBI:57856"/>
        <dbReference type="ChEBI" id="CHEBI:59789"/>
        <dbReference type="ChEBI" id="CHEBI:74269"/>
        <dbReference type="ChEBI" id="CHEBI:74480"/>
        <dbReference type="EC" id="2.1.1.33"/>
    </reaction>
</comment>
<evidence type="ECO:0000313" key="8">
    <source>
        <dbReference type="EMBL" id="QQB47020.1"/>
    </source>
</evidence>
<protein>
    <recommendedName>
        <fullName evidence="7">tRNA (guanine-N(7)-)-methyltransferase</fullName>
        <ecNumber evidence="7">2.1.1.33</ecNumber>
    </recommendedName>
    <alternativeName>
        <fullName evidence="7">tRNA (guanine(46)-N(7))-methyltransferase</fullName>
    </alternativeName>
    <alternativeName>
        <fullName evidence="7">tRNA(m7G46)-methyltransferase</fullName>
    </alternativeName>
</protein>
<dbReference type="InterPro" id="IPR029063">
    <property type="entry name" value="SAM-dependent_MTases_sf"/>
</dbReference>
<comment type="function">
    <text evidence="2 7">Catalyzes the formation of N(7)-methylguanine at position 46 (m7G46) in tRNA.</text>
</comment>
<dbReference type="GO" id="GO:0043527">
    <property type="term" value="C:tRNA methyltransferase complex"/>
    <property type="evidence" value="ECO:0007669"/>
    <property type="project" value="TreeGrafter"/>
</dbReference>
<dbReference type="EMBL" id="CP066007">
    <property type="protein sequence ID" value="QQB47020.1"/>
    <property type="molecule type" value="Genomic_DNA"/>
</dbReference>
<feature type="binding site" evidence="7">
    <location>
        <position position="96"/>
    </location>
    <ligand>
        <name>S-adenosyl-L-methionine</name>
        <dbReference type="ChEBI" id="CHEBI:59789"/>
    </ligand>
</feature>
<dbReference type="Pfam" id="PF02390">
    <property type="entry name" value="Methyltransf_4"/>
    <property type="match status" value="1"/>
</dbReference>
<dbReference type="UniPathway" id="UPA00989"/>
<keyword evidence="5 7" id="KW-0949">S-adenosyl-L-methionine</keyword>
<evidence type="ECO:0000313" key="9">
    <source>
        <dbReference type="Proteomes" id="UP000596145"/>
    </source>
</evidence>
<organism evidence="8 9">
    <name type="scientific">Corynebacterium glucuronolyticum</name>
    <dbReference type="NCBI Taxonomy" id="39791"/>
    <lineage>
        <taxon>Bacteria</taxon>
        <taxon>Bacillati</taxon>
        <taxon>Actinomycetota</taxon>
        <taxon>Actinomycetes</taxon>
        <taxon>Mycobacteriales</taxon>
        <taxon>Corynebacteriaceae</taxon>
        <taxon>Corynebacterium</taxon>
    </lineage>
</organism>
<comment type="caution">
    <text evidence="7">Lacks conserved residue(s) required for the propagation of feature annotation.</text>
</comment>
<reference evidence="8 9" key="1">
    <citation type="submission" date="2020-12" db="EMBL/GenBank/DDBJ databases">
        <title>FDA dAtabase for Regulatory Grade micrObial Sequences (FDA-ARGOS): Supporting development and validation of Infectious Disease Dx tests.</title>
        <authorList>
            <person name="Sproer C."/>
            <person name="Gronow S."/>
            <person name="Severitt S."/>
            <person name="Schroder I."/>
            <person name="Tallon L."/>
            <person name="Sadzewicz L."/>
            <person name="Zhao X."/>
            <person name="Boylan J."/>
            <person name="Ott S."/>
            <person name="Bowen H."/>
            <person name="Vavikolanu K."/>
            <person name="Mehta A."/>
            <person name="Aluvathingal J."/>
            <person name="Nadendla S."/>
            <person name="Lowell S."/>
            <person name="Myers T."/>
            <person name="Yan Y."/>
            <person name="Sichtig H."/>
        </authorList>
    </citation>
    <scope>NUCLEOTIDE SEQUENCE [LARGE SCALE GENOMIC DNA]</scope>
    <source>
        <strain evidence="8 9">FDAARGOS_1053</strain>
    </source>
</reference>
<evidence type="ECO:0000256" key="7">
    <source>
        <dbReference type="HAMAP-Rule" id="MF_01057"/>
    </source>
</evidence>
<evidence type="ECO:0000256" key="1">
    <source>
        <dbReference type="ARBA" id="ARBA00000142"/>
    </source>
</evidence>
<feature type="binding site" evidence="7">
    <location>
        <position position="146"/>
    </location>
    <ligand>
        <name>S-adenosyl-L-methionine</name>
        <dbReference type="ChEBI" id="CHEBI:59789"/>
    </ligand>
</feature>
<dbReference type="Gene3D" id="3.40.50.150">
    <property type="entry name" value="Vaccinia Virus protein VP39"/>
    <property type="match status" value="1"/>
</dbReference>
<dbReference type="InterPro" id="IPR055361">
    <property type="entry name" value="tRNA_methyltr_TrmB_bact"/>
</dbReference>